<keyword evidence="1" id="KW-0175">Coiled coil</keyword>
<evidence type="ECO:0000313" key="2">
    <source>
        <dbReference type="EMBL" id="GFZ93888.1"/>
    </source>
</evidence>
<proteinExistence type="predicted"/>
<dbReference type="RefSeq" id="WP_189015290.1">
    <property type="nucleotide sequence ID" value="NZ_BMHE01000027.1"/>
</dbReference>
<name>A0ABQ1F069_9BACL</name>
<evidence type="ECO:0000256" key="1">
    <source>
        <dbReference type="SAM" id="Coils"/>
    </source>
</evidence>
<reference evidence="3" key="1">
    <citation type="journal article" date="2019" name="Int. J. Syst. Evol. Microbiol.">
        <title>The Global Catalogue of Microorganisms (GCM) 10K type strain sequencing project: providing services to taxonomists for standard genome sequencing and annotation.</title>
        <authorList>
            <consortium name="The Broad Institute Genomics Platform"/>
            <consortium name="The Broad Institute Genome Sequencing Center for Infectious Disease"/>
            <person name="Wu L."/>
            <person name="Ma J."/>
        </authorList>
    </citation>
    <scope>NUCLEOTIDE SEQUENCE [LARGE SCALE GENOMIC DNA]</scope>
    <source>
        <strain evidence="3">CGMCC 1.15043</strain>
    </source>
</reference>
<evidence type="ECO:0000313" key="3">
    <source>
        <dbReference type="Proteomes" id="UP000615455"/>
    </source>
</evidence>
<organism evidence="2 3">
    <name type="scientific">Paenibacillus marchantiophytorum</name>
    <dbReference type="NCBI Taxonomy" id="1619310"/>
    <lineage>
        <taxon>Bacteria</taxon>
        <taxon>Bacillati</taxon>
        <taxon>Bacillota</taxon>
        <taxon>Bacilli</taxon>
        <taxon>Bacillales</taxon>
        <taxon>Paenibacillaceae</taxon>
        <taxon>Paenibacillus</taxon>
    </lineage>
</organism>
<feature type="coiled-coil region" evidence="1">
    <location>
        <begin position="249"/>
        <end position="290"/>
    </location>
</feature>
<gene>
    <name evidence="2" type="ORF">GCM10008018_45430</name>
</gene>
<protein>
    <submittedName>
        <fullName evidence="2">Uncharacterized protein</fullName>
    </submittedName>
</protein>
<comment type="caution">
    <text evidence="2">The sequence shown here is derived from an EMBL/GenBank/DDBJ whole genome shotgun (WGS) entry which is preliminary data.</text>
</comment>
<keyword evidence="3" id="KW-1185">Reference proteome</keyword>
<dbReference type="EMBL" id="BMHE01000027">
    <property type="protein sequence ID" value="GFZ93888.1"/>
    <property type="molecule type" value="Genomic_DNA"/>
</dbReference>
<accession>A0ABQ1F069</accession>
<sequence length="350" mass="41481">MPRVRQLEFIDFNQKSIERLKELNGMEVLIPESREIFLKWCDEIRVNKRVTQYHPFVIDYQEETAYRSKRDKEHKFRDILERSMTVQFKTEFRRNKAVLPIVVSNEQVNRVSRIINILIQSIQELGGSISVDSREDDNAEVRLLGQNFSIQVREIMVKRRSLLSESVSEKTSLVFGPMYEKLPSGRLEIQFHEILDYRIKNRIAETITFSDSVDEPIEEQVGEIFRSLLKIIGEALIAKFIAGQEDEIKRQEQMRLREAETEKRKKLEKLEEQERLKKHLMENIDTQMRNWYKSQDLRKYAGELEAVISTLHDPIKKRQLTTYIQFVHQLSQESDPILGILNEIRLLGME</sequence>
<dbReference type="Proteomes" id="UP000615455">
    <property type="component" value="Unassembled WGS sequence"/>
</dbReference>